<dbReference type="InterPro" id="IPR017938">
    <property type="entry name" value="Riboflavin_synthase-like_b-brl"/>
</dbReference>
<dbReference type="EMBL" id="JAAOCX010000007">
    <property type="protein sequence ID" value="MBJ7632816.1"/>
    <property type="molecule type" value="Genomic_DNA"/>
</dbReference>
<reference evidence="13 14" key="2">
    <citation type="journal article" date="2021" name="Int. J. Food Microbiol.">
        <title>Safety demonstration of a microbial species for use in the food chain: Weissella confusa.</title>
        <authorList>
            <person name="Bourdichon F."/>
            <person name="Patrone V."/>
            <person name="Fontana A."/>
            <person name="Milani G."/>
            <person name="Morelli L."/>
        </authorList>
    </citation>
    <scope>NUCLEOTIDE SEQUENCE [LARGE SCALE GENOMIC DNA]</scope>
    <source>
        <strain evidence="12">CCUG 30943</strain>
        <strain evidence="13 14">CCUG 43002</strain>
    </source>
</reference>
<dbReference type="EC" id="2.5.1.9" evidence="4 9"/>
<protein>
    <recommendedName>
        <fullName evidence="5 9">Riboflavin synthase</fullName>
        <ecNumber evidence="4 9">2.5.1.9</ecNumber>
    </recommendedName>
</protein>
<dbReference type="InterPro" id="IPR001783">
    <property type="entry name" value="Lumazine-bd"/>
</dbReference>
<feature type="domain" description="Lumazine-binding" evidence="11">
    <location>
        <begin position="99"/>
        <end position="196"/>
    </location>
</feature>
<evidence type="ECO:0000256" key="2">
    <source>
        <dbReference type="ARBA" id="ARBA00002803"/>
    </source>
</evidence>
<dbReference type="GO" id="GO:0009231">
    <property type="term" value="P:riboflavin biosynthetic process"/>
    <property type="evidence" value="ECO:0007669"/>
    <property type="project" value="UniProtKB-KW"/>
</dbReference>
<evidence type="ECO:0000256" key="9">
    <source>
        <dbReference type="NCBIfam" id="TIGR00187"/>
    </source>
</evidence>
<evidence type="ECO:0000256" key="3">
    <source>
        <dbReference type="ARBA" id="ARBA00004887"/>
    </source>
</evidence>
<proteinExistence type="predicted"/>
<evidence type="ECO:0000256" key="5">
    <source>
        <dbReference type="ARBA" id="ARBA00013950"/>
    </source>
</evidence>
<dbReference type="PROSITE" id="PS51177">
    <property type="entry name" value="LUMAZINE_BIND"/>
    <property type="match status" value="2"/>
</dbReference>
<keyword evidence="8" id="KW-0677">Repeat</keyword>
<feature type="repeat" description="Lumazine-binding" evidence="10">
    <location>
        <begin position="99"/>
        <end position="196"/>
    </location>
</feature>
<dbReference type="NCBIfam" id="TIGR00187">
    <property type="entry name" value="ribE"/>
    <property type="match status" value="1"/>
</dbReference>
<feature type="repeat" description="Lumazine-binding" evidence="10">
    <location>
        <begin position="1"/>
        <end position="98"/>
    </location>
</feature>
<dbReference type="PIRSF" id="PIRSF000498">
    <property type="entry name" value="Riboflavin_syn_A"/>
    <property type="match status" value="1"/>
</dbReference>
<comment type="caution">
    <text evidence="13">The sequence shown here is derived from an EMBL/GenBank/DDBJ whole genome shotgun (WGS) entry which is preliminary data.</text>
</comment>
<dbReference type="PANTHER" id="PTHR21098:SF12">
    <property type="entry name" value="RIBOFLAVIN SYNTHASE"/>
    <property type="match status" value="1"/>
</dbReference>
<evidence type="ECO:0000256" key="6">
    <source>
        <dbReference type="ARBA" id="ARBA00022619"/>
    </source>
</evidence>
<evidence type="ECO:0000313" key="13">
    <source>
        <dbReference type="EMBL" id="MBJ7639299.1"/>
    </source>
</evidence>
<dbReference type="SUPFAM" id="SSF63380">
    <property type="entry name" value="Riboflavin synthase domain-like"/>
    <property type="match status" value="2"/>
</dbReference>
<dbReference type="Gene3D" id="2.40.30.20">
    <property type="match status" value="2"/>
</dbReference>
<dbReference type="FunFam" id="2.40.30.20:FF:000004">
    <property type="entry name" value="Riboflavin synthase, alpha subunit"/>
    <property type="match status" value="1"/>
</dbReference>
<evidence type="ECO:0000256" key="7">
    <source>
        <dbReference type="ARBA" id="ARBA00022679"/>
    </source>
</evidence>
<comment type="catalytic activity">
    <reaction evidence="1">
        <text>2 6,7-dimethyl-8-(1-D-ribityl)lumazine + H(+) = 5-amino-6-(D-ribitylamino)uracil + riboflavin</text>
        <dbReference type="Rhea" id="RHEA:20772"/>
        <dbReference type="ChEBI" id="CHEBI:15378"/>
        <dbReference type="ChEBI" id="CHEBI:15934"/>
        <dbReference type="ChEBI" id="CHEBI:57986"/>
        <dbReference type="ChEBI" id="CHEBI:58201"/>
        <dbReference type="EC" id="2.5.1.9"/>
    </reaction>
</comment>
<evidence type="ECO:0000313" key="12">
    <source>
        <dbReference type="EMBL" id="MBJ7632816.1"/>
    </source>
</evidence>
<evidence type="ECO:0000256" key="8">
    <source>
        <dbReference type="ARBA" id="ARBA00022737"/>
    </source>
</evidence>
<keyword evidence="7 13" id="KW-0808">Transferase</keyword>
<evidence type="ECO:0000259" key="11">
    <source>
        <dbReference type="PROSITE" id="PS51177"/>
    </source>
</evidence>
<accession>A0A4Z0RHT8</accession>
<evidence type="ECO:0000256" key="1">
    <source>
        <dbReference type="ARBA" id="ARBA00000968"/>
    </source>
</evidence>
<comment type="function">
    <text evidence="2">Catalyzes the dismutation of two molecules of 6,7-dimethyl-8-ribityllumazine, resulting in the formation of riboflavin and 5-amino-6-(D-ribitylamino)uracil.</text>
</comment>
<comment type="pathway">
    <text evidence="3">Cofactor biosynthesis; riboflavin biosynthesis; riboflavin from 2-hydroxy-3-oxobutyl phosphate and 5-amino-6-(D-ribitylamino)uracil: step 2/2.</text>
</comment>
<dbReference type="Proteomes" id="UP000808038">
    <property type="component" value="Unassembled WGS sequence"/>
</dbReference>
<dbReference type="InterPro" id="IPR023366">
    <property type="entry name" value="ATP_synth_asu-like_sf"/>
</dbReference>
<name>A0A4Z0RHT8_WEICO</name>
<reference evidence="13" key="1">
    <citation type="submission" date="2020-02" db="EMBL/GenBank/DDBJ databases">
        <authorList>
            <person name="Fontana A."/>
            <person name="Patrone V."/>
            <person name="Morelli L."/>
        </authorList>
    </citation>
    <scope>NUCLEOTIDE SEQUENCE</scope>
    <source>
        <strain evidence="12">CCUG 30943</strain>
        <strain evidence="13">CCUG 43002</strain>
    </source>
</reference>
<sequence>MFTGIVSTVGQVTELAKRHEQERRLTVTTPTNYFADAKLGDSIMIDGVCLTITTKTATEATFDVMVPTVMTTKIGQYQPGTRVNLEKAMLATDRFDGHFVLGHVDGTGQVTDVHMIDETVYFTVQPQHQALMQQIVPKGSIAMNGVSLTVIETTATTFTVGLIPHTLTHTMLQDVQVGDDVNLETDILAKYLAKERG</sequence>
<gene>
    <name evidence="13" type="ORF">HAU20_07875</name>
    <name evidence="12" type="ORF">HAU43_06930</name>
</gene>
<evidence type="ECO:0000313" key="14">
    <source>
        <dbReference type="Proteomes" id="UP000728106"/>
    </source>
</evidence>
<organism evidence="13 14">
    <name type="scientific">Weissella confusa</name>
    <name type="common">Lactobacillus confusus</name>
    <dbReference type="NCBI Taxonomy" id="1583"/>
    <lineage>
        <taxon>Bacteria</taxon>
        <taxon>Bacillati</taxon>
        <taxon>Bacillota</taxon>
        <taxon>Bacilli</taxon>
        <taxon>Lactobacillales</taxon>
        <taxon>Lactobacillaceae</taxon>
        <taxon>Weissella</taxon>
    </lineage>
</organism>
<dbReference type="InterPro" id="IPR026017">
    <property type="entry name" value="Lumazine-bd_dom"/>
</dbReference>
<dbReference type="GO" id="GO:0004746">
    <property type="term" value="F:riboflavin synthase activity"/>
    <property type="evidence" value="ECO:0007669"/>
    <property type="project" value="UniProtKB-UniRule"/>
</dbReference>
<dbReference type="PANTHER" id="PTHR21098">
    <property type="entry name" value="RIBOFLAVIN SYNTHASE ALPHA CHAIN"/>
    <property type="match status" value="1"/>
</dbReference>
<keyword evidence="14" id="KW-1185">Reference proteome</keyword>
<keyword evidence="6" id="KW-0686">Riboflavin biosynthesis</keyword>
<feature type="domain" description="Lumazine-binding" evidence="11">
    <location>
        <begin position="1"/>
        <end position="98"/>
    </location>
</feature>
<dbReference type="AlphaFoldDB" id="A0A4Z0RHT8"/>
<dbReference type="Proteomes" id="UP000728106">
    <property type="component" value="Unassembled WGS sequence"/>
</dbReference>
<dbReference type="EMBL" id="JAAOCP010000008">
    <property type="protein sequence ID" value="MBJ7639299.1"/>
    <property type="molecule type" value="Genomic_DNA"/>
</dbReference>
<evidence type="ECO:0000256" key="10">
    <source>
        <dbReference type="PROSITE-ProRule" id="PRU00524"/>
    </source>
</evidence>
<dbReference type="Pfam" id="PF00677">
    <property type="entry name" value="Lum_binding"/>
    <property type="match status" value="2"/>
</dbReference>
<dbReference type="CDD" id="cd00402">
    <property type="entry name" value="Riboflavin_synthase_like"/>
    <property type="match status" value="1"/>
</dbReference>
<evidence type="ECO:0000256" key="4">
    <source>
        <dbReference type="ARBA" id="ARBA00012827"/>
    </source>
</evidence>
<dbReference type="NCBIfam" id="NF006767">
    <property type="entry name" value="PRK09289.1"/>
    <property type="match status" value="1"/>
</dbReference>
<dbReference type="RefSeq" id="WP_112464788.1">
    <property type="nucleotide sequence ID" value="NZ_ALXH01000064.1"/>
</dbReference>